<dbReference type="STRING" id="695939.SAMN00790413_00088"/>
<protein>
    <submittedName>
        <fullName evidence="2">Uncharacterized protein</fullName>
    </submittedName>
</protein>
<dbReference type="RefSeq" id="WP_084047827.1">
    <property type="nucleotide sequence ID" value="NZ_FWWU01000009.1"/>
</dbReference>
<evidence type="ECO:0000256" key="1">
    <source>
        <dbReference type="SAM" id="Phobius"/>
    </source>
</evidence>
<organism evidence="2 3">
    <name type="scientific">Deinococcus hopiensis KR-140</name>
    <dbReference type="NCBI Taxonomy" id="695939"/>
    <lineage>
        <taxon>Bacteria</taxon>
        <taxon>Thermotogati</taxon>
        <taxon>Deinococcota</taxon>
        <taxon>Deinococci</taxon>
        <taxon>Deinococcales</taxon>
        <taxon>Deinococcaceae</taxon>
        <taxon>Deinococcus</taxon>
    </lineage>
</organism>
<gene>
    <name evidence="2" type="ORF">SAMN00790413_00088</name>
</gene>
<sequence length="61" mass="6386">MRGVSATTLLTAALAAFLWLGIGTVQRTQGGAPLPAALVAELPLTAVVFVVALVLTVWRRR</sequence>
<keyword evidence="1" id="KW-0472">Membrane</keyword>
<dbReference type="EMBL" id="FWWU01000009">
    <property type="protein sequence ID" value="SMB88531.1"/>
    <property type="molecule type" value="Genomic_DNA"/>
</dbReference>
<feature type="transmembrane region" description="Helical" evidence="1">
    <location>
        <begin position="37"/>
        <end position="58"/>
    </location>
</feature>
<keyword evidence="1" id="KW-0812">Transmembrane</keyword>
<dbReference type="AlphaFoldDB" id="A0A1W1V641"/>
<evidence type="ECO:0000313" key="2">
    <source>
        <dbReference type="EMBL" id="SMB88531.1"/>
    </source>
</evidence>
<keyword evidence="1" id="KW-1133">Transmembrane helix</keyword>
<accession>A0A1W1V641</accession>
<proteinExistence type="predicted"/>
<keyword evidence="3" id="KW-1185">Reference proteome</keyword>
<evidence type="ECO:0000313" key="3">
    <source>
        <dbReference type="Proteomes" id="UP000192582"/>
    </source>
</evidence>
<reference evidence="2 3" key="1">
    <citation type="submission" date="2017-04" db="EMBL/GenBank/DDBJ databases">
        <authorList>
            <person name="Afonso C.L."/>
            <person name="Miller P.J."/>
            <person name="Scott M.A."/>
            <person name="Spackman E."/>
            <person name="Goraichik I."/>
            <person name="Dimitrov K.M."/>
            <person name="Suarez D.L."/>
            <person name="Swayne D.E."/>
        </authorList>
    </citation>
    <scope>NUCLEOTIDE SEQUENCE [LARGE SCALE GENOMIC DNA]</scope>
    <source>
        <strain evidence="2 3">KR-140</strain>
    </source>
</reference>
<dbReference type="Proteomes" id="UP000192582">
    <property type="component" value="Unassembled WGS sequence"/>
</dbReference>
<name>A0A1W1V641_9DEIO</name>